<sequence length="966" mass="97640">MLRASSLPAAALLLAGVLLAPQAHAGGPRFITGTNLSGIGPGVPMPFYTPQLNYYTDSGNLASNVTHAQADALVAAAAAVWNVPYTSLTLAQGGELAEHISSSNAYFNGTQMIFPADASASNYLNIPIAIVYDTDGSVTDQLLGAGASSPAGCRQNGVTSTDDSFSQTGQILHAVIILNGRCVGSAPQQITQMQYQVMRAFGRVLGLAWAQLDDNVFTGSPAPTASDMAYWPVMHPIDVLCSSYTYQCMQNPFALRMDDISALSELYPQATTNSATGKIATLDGSDIMGGLVSFPTGTGMEMVNITVKRWLAGAAVEETSQAVSGVSGYLFQATGGNRVSGGESSAANSGRGDTYAEGYYQLGRVVTNLGTDLFLVAEPVNPLYTGAYALGNFQRPVPTMSGPPGLAYGWSVWPGYGFTLNIAQASTATTCNPGADGTEIAPAASDPTGLWLRQLCGIGHQSWFGVTIQPGRTWTLETKALDESGLATLYKAQPVLGVWNSSDPVNGSLPTVASATFAMNAMAPGVTQLHMPSSTSAASYRVVVEDQFGGGRPDFGYQARVLYAASITPAVVGIGGGLITITGTGFLTGNRVLVNGVAATVTATTATQIQAIAPSLSSIGAAQGSPVSVEVYDAGTGGSTTISAALSYSNAPDLIQTVSAPSALYTAIASTTPFTVQTLTAGGSAPAVGATVTVSVTQGSALLGCGSATCSYTTDASGHASTVITGQIPGNVTITATELSGGNSVTLSLLDTTPTLALTIAQPSAYLAAGASASWTIATAATLNGGPGISAPMTWSASSGARLSAGSALADTLGDASAVFSLTSAATGTYSLQACAWNLVCSSWSVTAIDSSLWVPAVTSGAGQSVPQTATLAPVIVTITDGSGHALPGATVTINQQVNAWEGPCPATGVCPAAPLLGKSGTTAIADASGNVQITPLEVTGQPEVVHIAVITGAQGFLSLSLVKTP</sequence>
<evidence type="ECO:0000313" key="3">
    <source>
        <dbReference type="EMBL" id="SEG53946.1"/>
    </source>
</evidence>
<name>A0A1H6B1D8_9BACT</name>
<protein>
    <submittedName>
        <fullName evidence="3">IPT/TIG domain-containing protein</fullName>
    </submittedName>
</protein>
<reference evidence="3 4" key="1">
    <citation type="submission" date="2016-10" db="EMBL/GenBank/DDBJ databases">
        <authorList>
            <person name="de Groot N.N."/>
        </authorList>
    </citation>
    <scope>NUCLEOTIDE SEQUENCE [LARGE SCALE GENOMIC DNA]</scope>
    <source>
        <strain evidence="3 4">DSM 22489</strain>
    </source>
</reference>
<dbReference type="Proteomes" id="UP000236728">
    <property type="component" value="Unassembled WGS sequence"/>
</dbReference>
<dbReference type="AlphaFoldDB" id="A0A1H6B1D8"/>
<dbReference type="OrthoDB" id="99518at2"/>
<dbReference type="Pfam" id="PF01833">
    <property type="entry name" value="TIG"/>
    <property type="match status" value="1"/>
</dbReference>
<dbReference type="SUPFAM" id="SSF81296">
    <property type="entry name" value="E set domains"/>
    <property type="match status" value="1"/>
</dbReference>
<evidence type="ECO:0000259" key="2">
    <source>
        <dbReference type="Pfam" id="PF01833"/>
    </source>
</evidence>
<accession>A0A1H6B1D8</accession>
<keyword evidence="1" id="KW-0732">Signal</keyword>
<feature type="signal peptide" evidence="1">
    <location>
        <begin position="1"/>
        <end position="25"/>
    </location>
</feature>
<keyword evidence="4" id="KW-1185">Reference proteome</keyword>
<dbReference type="InterPro" id="IPR002909">
    <property type="entry name" value="IPT_dom"/>
</dbReference>
<evidence type="ECO:0000256" key="1">
    <source>
        <dbReference type="SAM" id="SignalP"/>
    </source>
</evidence>
<dbReference type="SUPFAM" id="SSF49373">
    <property type="entry name" value="Invasin/intimin cell-adhesion fragments"/>
    <property type="match status" value="1"/>
</dbReference>
<dbReference type="EMBL" id="FNVA01000006">
    <property type="protein sequence ID" value="SEG53946.1"/>
    <property type="molecule type" value="Genomic_DNA"/>
</dbReference>
<proteinExistence type="predicted"/>
<dbReference type="InterPro" id="IPR008964">
    <property type="entry name" value="Invasin/intimin_cell_adhesion"/>
</dbReference>
<dbReference type="InterPro" id="IPR014756">
    <property type="entry name" value="Ig_E-set"/>
</dbReference>
<feature type="domain" description="IPT/TIG" evidence="2">
    <location>
        <begin position="566"/>
        <end position="640"/>
    </location>
</feature>
<feature type="chain" id="PRO_5009293218" evidence="1">
    <location>
        <begin position="26"/>
        <end position="966"/>
    </location>
</feature>
<gene>
    <name evidence="3" type="ORF">SAMN05421819_3391</name>
</gene>
<dbReference type="InterPro" id="IPR013783">
    <property type="entry name" value="Ig-like_fold"/>
</dbReference>
<dbReference type="Gene3D" id="2.60.40.10">
    <property type="entry name" value="Immunoglobulins"/>
    <property type="match status" value="2"/>
</dbReference>
<dbReference type="RefSeq" id="WP_160115209.1">
    <property type="nucleotide sequence ID" value="NZ_FNVA01000006.1"/>
</dbReference>
<evidence type="ECO:0000313" key="4">
    <source>
        <dbReference type="Proteomes" id="UP000236728"/>
    </source>
</evidence>
<organism evidence="3 4">
    <name type="scientific">Bryocella elongata</name>
    <dbReference type="NCBI Taxonomy" id="863522"/>
    <lineage>
        <taxon>Bacteria</taxon>
        <taxon>Pseudomonadati</taxon>
        <taxon>Acidobacteriota</taxon>
        <taxon>Terriglobia</taxon>
        <taxon>Terriglobales</taxon>
        <taxon>Acidobacteriaceae</taxon>
        <taxon>Bryocella</taxon>
    </lineage>
</organism>